<dbReference type="RefSeq" id="WP_191194455.1">
    <property type="nucleotide sequence ID" value="NZ_JACXYZ010000001.1"/>
</dbReference>
<comment type="caution">
    <text evidence="2">The sequence shown here is derived from an EMBL/GenBank/DDBJ whole genome shotgun (WGS) entry which is preliminary data.</text>
</comment>
<evidence type="ECO:0000313" key="3">
    <source>
        <dbReference type="Proteomes" id="UP000618818"/>
    </source>
</evidence>
<accession>A0ABR8N996</accession>
<protein>
    <recommendedName>
        <fullName evidence="4">YtxH domain-containing protein</fullName>
    </recommendedName>
</protein>
<gene>
    <name evidence="2" type="ORF">IEZ26_08815</name>
</gene>
<reference evidence="2 3" key="1">
    <citation type="submission" date="2020-09" db="EMBL/GenBank/DDBJ databases">
        <title>novel species in genus Nocardioides.</title>
        <authorList>
            <person name="Zhang G."/>
        </authorList>
    </citation>
    <scope>NUCLEOTIDE SEQUENCE [LARGE SCALE GENOMIC DNA]</scope>
    <source>
        <strain evidence="2 3">KCTC 39551</strain>
    </source>
</reference>
<organism evidence="2 3">
    <name type="scientific">Nocardioides cavernae</name>
    <dbReference type="NCBI Taxonomy" id="1921566"/>
    <lineage>
        <taxon>Bacteria</taxon>
        <taxon>Bacillati</taxon>
        <taxon>Actinomycetota</taxon>
        <taxon>Actinomycetes</taxon>
        <taxon>Propionibacteriales</taxon>
        <taxon>Nocardioidaceae</taxon>
        <taxon>Nocardioides</taxon>
    </lineage>
</organism>
<dbReference type="EMBL" id="JACXYZ010000001">
    <property type="protein sequence ID" value="MBD3924718.1"/>
    <property type="molecule type" value="Genomic_DNA"/>
</dbReference>
<evidence type="ECO:0000256" key="1">
    <source>
        <dbReference type="SAM" id="MobiDB-lite"/>
    </source>
</evidence>
<feature type="region of interest" description="Disordered" evidence="1">
    <location>
        <begin position="42"/>
        <end position="61"/>
    </location>
</feature>
<evidence type="ECO:0008006" key="4">
    <source>
        <dbReference type="Google" id="ProtNLM"/>
    </source>
</evidence>
<evidence type="ECO:0000313" key="2">
    <source>
        <dbReference type="EMBL" id="MBD3924718.1"/>
    </source>
</evidence>
<dbReference type="Proteomes" id="UP000618818">
    <property type="component" value="Unassembled WGS sequence"/>
</dbReference>
<keyword evidence="3" id="KW-1185">Reference proteome</keyword>
<name>A0ABR8N996_9ACTN</name>
<proteinExistence type="predicted"/>
<sequence>MLGTKTIGRSLVFGLGYLAGSRAGKERYDQLSTAGRSFAGQLRKQLADAPDSSPSTVAGAARRAWDDSDIKLGGS</sequence>